<sequence>MLFAERGIDAPLDELATRAGVGAGTVYRHFPNRDALVRELYDIGVGELRELADGILAAETAWRSVELYVERLAAWLANAPYVPAVMRRMAEIDPGYRPGAEFAEPVDGLVARAQAEGSLRADVTAVDLSVLVDMLGSLGQYGGTYLPYWRRQLAVVLDGLRARPDLTPLPGVGLDFETFHDMSHRKGPRTAGD</sequence>
<feature type="DNA-binding region" description="H-T-H motif" evidence="4">
    <location>
        <begin position="11"/>
        <end position="30"/>
    </location>
</feature>
<dbReference type="GO" id="GO:0000976">
    <property type="term" value="F:transcription cis-regulatory region binding"/>
    <property type="evidence" value="ECO:0007669"/>
    <property type="project" value="TreeGrafter"/>
</dbReference>
<dbReference type="Pfam" id="PF21597">
    <property type="entry name" value="TetR_C_43"/>
    <property type="match status" value="1"/>
</dbReference>
<dbReference type="SUPFAM" id="SSF46689">
    <property type="entry name" value="Homeodomain-like"/>
    <property type="match status" value="1"/>
</dbReference>
<reference evidence="6" key="2">
    <citation type="submission" date="2020-09" db="EMBL/GenBank/DDBJ databases">
        <authorList>
            <person name="Sun Q."/>
            <person name="Zhou Y."/>
        </authorList>
    </citation>
    <scope>NUCLEOTIDE SEQUENCE</scope>
    <source>
        <strain evidence="6">CGMCC 1.8984</strain>
    </source>
</reference>
<keyword evidence="7" id="KW-1185">Reference proteome</keyword>
<organism evidence="6 7">
    <name type="scientific">Agromyces bauzanensis</name>
    <dbReference type="NCBI Taxonomy" id="1308924"/>
    <lineage>
        <taxon>Bacteria</taxon>
        <taxon>Bacillati</taxon>
        <taxon>Actinomycetota</taxon>
        <taxon>Actinomycetes</taxon>
        <taxon>Micrococcales</taxon>
        <taxon>Microbacteriaceae</taxon>
        <taxon>Agromyces</taxon>
    </lineage>
</organism>
<dbReference type="GO" id="GO:0003700">
    <property type="term" value="F:DNA-binding transcription factor activity"/>
    <property type="evidence" value="ECO:0007669"/>
    <property type="project" value="TreeGrafter"/>
</dbReference>
<keyword evidence="3" id="KW-0804">Transcription</keyword>
<evidence type="ECO:0000256" key="2">
    <source>
        <dbReference type="ARBA" id="ARBA00023125"/>
    </source>
</evidence>
<evidence type="ECO:0000256" key="1">
    <source>
        <dbReference type="ARBA" id="ARBA00023015"/>
    </source>
</evidence>
<dbReference type="SUPFAM" id="SSF48498">
    <property type="entry name" value="Tetracyclin repressor-like, C-terminal domain"/>
    <property type="match status" value="1"/>
</dbReference>
<protein>
    <submittedName>
        <fullName evidence="6">TetR family transcriptional regulator</fullName>
    </submittedName>
</protein>
<gene>
    <name evidence="6" type="ORF">GCM10011372_09720</name>
</gene>
<accession>A0A917PEY0</accession>
<dbReference type="PANTHER" id="PTHR30055">
    <property type="entry name" value="HTH-TYPE TRANSCRIPTIONAL REGULATOR RUTR"/>
    <property type="match status" value="1"/>
</dbReference>
<dbReference type="AlphaFoldDB" id="A0A917PEY0"/>
<evidence type="ECO:0000259" key="5">
    <source>
        <dbReference type="PROSITE" id="PS50977"/>
    </source>
</evidence>
<dbReference type="InterPro" id="IPR036271">
    <property type="entry name" value="Tet_transcr_reg_TetR-rel_C_sf"/>
</dbReference>
<dbReference type="InterPro" id="IPR049445">
    <property type="entry name" value="TetR_SbtR-like_C"/>
</dbReference>
<proteinExistence type="predicted"/>
<dbReference type="Proteomes" id="UP000636956">
    <property type="component" value="Unassembled WGS sequence"/>
</dbReference>
<feature type="domain" description="HTH tetR-type" evidence="5">
    <location>
        <begin position="1"/>
        <end position="48"/>
    </location>
</feature>
<dbReference type="PANTHER" id="PTHR30055:SF234">
    <property type="entry name" value="HTH-TYPE TRANSCRIPTIONAL REGULATOR BETI"/>
    <property type="match status" value="1"/>
</dbReference>
<comment type="caution">
    <text evidence="6">The sequence shown here is derived from an EMBL/GenBank/DDBJ whole genome shotgun (WGS) entry which is preliminary data.</text>
</comment>
<reference evidence="6" key="1">
    <citation type="journal article" date="2014" name="Int. J. Syst. Evol. Microbiol.">
        <title>Complete genome sequence of Corynebacterium casei LMG S-19264T (=DSM 44701T), isolated from a smear-ripened cheese.</title>
        <authorList>
            <consortium name="US DOE Joint Genome Institute (JGI-PGF)"/>
            <person name="Walter F."/>
            <person name="Albersmeier A."/>
            <person name="Kalinowski J."/>
            <person name="Ruckert C."/>
        </authorList>
    </citation>
    <scope>NUCLEOTIDE SEQUENCE</scope>
    <source>
        <strain evidence="6">CGMCC 1.8984</strain>
    </source>
</reference>
<dbReference type="InterPro" id="IPR009057">
    <property type="entry name" value="Homeodomain-like_sf"/>
</dbReference>
<dbReference type="Pfam" id="PF00440">
    <property type="entry name" value="TetR_N"/>
    <property type="match status" value="1"/>
</dbReference>
<evidence type="ECO:0000313" key="7">
    <source>
        <dbReference type="Proteomes" id="UP000636956"/>
    </source>
</evidence>
<keyword evidence="2 4" id="KW-0238">DNA-binding</keyword>
<dbReference type="InterPro" id="IPR050109">
    <property type="entry name" value="HTH-type_TetR-like_transc_reg"/>
</dbReference>
<keyword evidence="1" id="KW-0805">Transcription regulation</keyword>
<evidence type="ECO:0000256" key="4">
    <source>
        <dbReference type="PROSITE-ProRule" id="PRU00335"/>
    </source>
</evidence>
<dbReference type="EMBL" id="BMMD01000003">
    <property type="protein sequence ID" value="GGJ73726.1"/>
    <property type="molecule type" value="Genomic_DNA"/>
</dbReference>
<evidence type="ECO:0000313" key="6">
    <source>
        <dbReference type="EMBL" id="GGJ73726.1"/>
    </source>
</evidence>
<dbReference type="InterPro" id="IPR001647">
    <property type="entry name" value="HTH_TetR"/>
</dbReference>
<name>A0A917PEY0_9MICO</name>
<dbReference type="PROSITE" id="PS50977">
    <property type="entry name" value="HTH_TETR_2"/>
    <property type="match status" value="1"/>
</dbReference>
<dbReference type="Gene3D" id="1.10.357.10">
    <property type="entry name" value="Tetracycline Repressor, domain 2"/>
    <property type="match status" value="1"/>
</dbReference>
<evidence type="ECO:0000256" key="3">
    <source>
        <dbReference type="ARBA" id="ARBA00023163"/>
    </source>
</evidence>